<reference evidence="2" key="1">
    <citation type="journal article" date="2022" name="Int. J. Mol. Sci.">
        <title>Draft Genome of Tanacetum Coccineum: Genomic Comparison of Closely Related Tanacetum-Family Plants.</title>
        <authorList>
            <person name="Yamashiro T."/>
            <person name="Shiraishi A."/>
            <person name="Nakayama K."/>
            <person name="Satake H."/>
        </authorList>
    </citation>
    <scope>NUCLEOTIDE SEQUENCE</scope>
</reference>
<feature type="domain" description="Retroviral polymerase SH3-like" evidence="1">
    <location>
        <begin position="156"/>
        <end position="210"/>
    </location>
</feature>
<protein>
    <submittedName>
        <fullName evidence="2">Retrovirus-related pol polyprotein from transposon TNT 1-94</fullName>
    </submittedName>
</protein>
<name>A0ABQ5EBG9_9ASTR</name>
<evidence type="ECO:0000313" key="3">
    <source>
        <dbReference type="Proteomes" id="UP001151760"/>
    </source>
</evidence>
<evidence type="ECO:0000313" key="2">
    <source>
        <dbReference type="EMBL" id="GJT48158.1"/>
    </source>
</evidence>
<evidence type="ECO:0000259" key="1">
    <source>
        <dbReference type="Pfam" id="PF25597"/>
    </source>
</evidence>
<gene>
    <name evidence="2" type="ORF">Tco_0974315</name>
</gene>
<dbReference type="Pfam" id="PF25597">
    <property type="entry name" value="SH3_retrovirus"/>
    <property type="match status" value="1"/>
</dbReference>
<dbReference type="InterPro" id="IPR057670">
    <property type="entry name" value="SH3_retrovirus"/>
</dbReference>
<accession>A0ABQ5EBG9</accession>
<organism evidence="2 3">
    <name type="scientific">Tanacetum coccineum</name>
    <dbReference type="NCBI Taxonomy" id="301880"/>
    <lineage>
        <taxon>Eukaryota</taxon>
        <taxon>Viridiplantae</taxon>
        <taxon>Streptophyta</taxon>
        <taxon>Embryophyta</taxon>
        <taxon>Tracheophyta</taxon>
        <taxon>Spermatophyta</taxon>
        <taxon>Magnoliopsida</taxon>
        <taxon>eudicotyledons</taxon>
        <taxon>Gunneridae</taxon>
        <taxon>Pentapetalae</taxon>
        <taxon>asterids</taxon>
        <taxon>campanulids</taxon>
        <taxon>Asterales</taxon>
        <taxon>Asteraceae</taxon>
        <taxon>Asteroideae</taxon>
        <taxon>Anthemideae</taxon>
        <taxon>Anthemidinae</taxon>
        <taxon>Tanacetum</taxon>
    </lineage>
</organism>
<sequence length="361" mass="41779">MSQPANDVFSQHLSDDEASFHKVASENDNEMYTASLKRSENYKARPYQYASPSKQILKAKAKPFPPCTHCGFNDHRPDNYRNYLECEICRHIREPIWYLDCGCSRSITSAKSYLHKYVEQPGPKNSLIIIKRHDGTPYEIFRERIPDISYFYVFGCHVFVYNHKDHLGKFDAKVDDGYFLGYSSNSKAFRVFNTRRQQIEDTYHVTFDESIEAIRFINTLVDKIRIDESSRYPPDKFHHKDDPSRQYQSNFDISYYIIPHGHSLTELAQEKHVLEVIAPNKCNTSYTKDTEGPSDLINTEGTHEENVQDEQIIIQPTKGLSGHVGIKILLDDIRVTAAQVCVTAAKLKLVLFINFNEKYAK</sequence>
<comment type="caution">
    <text evidence="2">The sequence shown here is derived from an EMBL/GenBank/DDBJ whole genome shotgun (WGS) entry which is preliminary data.</text>
</comment>
<dbReference type="EMBL" id="BQNB010016130">
    <property type="protein sequence ID" value="GJT48158.1"/>
    <property type="molecule type" value="Genomic_DNA"/>
</dbReference>
<keyword evidence="3" id="KW-1185">Reference proteome</keyword>
<proteinExistence type="predicted"/>
<reference evidence="2" key="2">
    <citation type="submission" date="2022-01" db="EMBL/GenBank/DDBJ databases">
        <authorList>
            <person name="Yamashiro T."/>
            <person name="Shiraishi A."/>
            <person name="Satake H."/>
            <person name="Nakayama K."/>
        </authorList>
    </citation>
    <scope>NUCLEOTIDE SEQUENCE</scope>
</reference>
<dbReference type="Proteomes" id="UP001151760">
    <property type="component" value="Unassembled WGS sequence"/>
</dbReference>